<dbReference type="InterPro" id="IPR027417">
    <property type="entry name" value="P-loop_NTPase"/>
</dbReference>
<dbReference type="EMBL" id="DQ118404">
    <property type="protein sequence ID" value="AAZ32527.1"/>
    <property type="molecule type" value="Genomic_DNA"/>
</dbReference>
<name>Q3SA55_9EURY</name>
<accession>Q3SA55</accession>
<proteinExistence type="predicted"/>
<dbReference type="GO" id="GO:0005524">
    <property type="term" value="F:ATP binding"/>
    <property type="evidence" value="ECO:0007669"/>
    <property type="project" value="UniProtKB-KW"/>
</dbReference>
<dbReference type="InterPro" id="IPR010624">
    <property type="entry name" value="KaiC_dom"/>
</dbReference>
<sequence length="293" mass="33226">MMNRFSSGIFGLDRLIEGGFRDKTANVIVGSSGTGKTTFAIQFIMHGIENGEQGLYISLEEKPKQIMEEAALMGFDMEKYYEEKLFFIHLKGENFKKMIEEQLPALVKARNDYLIKTRTVVDPLTPVIWATNDKLQQRELIGNLFYTVKNLGVVVATVEEHARPGETIGEDVLTPVYLSDGVIHLDYYPVGGAFNRTLQILKMRGTKHGEGVYPFVFVRGAGIVVRSTPIEKKKEKQSDYSKVFDDAIETAKMLKAPLSLIMKLENVKKWWNYPYSPEEIIEIIFDSAGLKVR</sequence>
<keyword evidence="1" id="KW-0547">Nucleotide-binding</keyword>
<dbReference type="Gene3D" id="3.40.50.300">
    <property type="entry name" value="P-loop containing nucleotide triphosphate hydrolases"/>
    <property type="match status" value="1"/>
</dbReference>
<dbReference type="Pfam" id="PF06745">
    <property type="entry name" value="ATPase"/>
    <property type="match status" value="1"/>
</dbReference>
<keyword evidence="2" id="KW-0067">ATP-binding</keyword>
<organism evidence="4">
    <name type="scientific">uncultured euryarchaeote Alv-FOS4</name>
    <dbReference type="NCBI Taxonomy" id="337893"/>
    <lineage>
        <taxon>Archaea</taxon>
        <taxon>Methanobacteriati</taxon>
        <taxon>Methanobacteriota</taxon>
        <taxon>environmental samples</taxon>
    </lineage>
</organism>
<reference evidence="4" key="1">
    <citation type="submission" date="2005-07" db="EMBL/GenBank/DDBJ databases">
        <title>A hyperthermophilic lifestyle for uncultured Archaea of the DHVE2 lineage: evidence from environmental genomics.</title>
        <authorList>
            <person name="Moussard H."/>
            <person name="Hennecke G."/>
            <person name="Moreira D."/>
            <person name="Jouffe V."/>
            <person name="Lopez-Garcia P."/>
            <person name="Jeanthon C."/>
        </authorList>
    </citation>
    <scope>NUCLEOTIDE SEQUENCE</scope>
</reference>
<dbReference type="InterPro" id="IPR014774">
    <property type="entry name" value="KaiC-like_dom"/>
</dbReference>
<evidence type="ECO:0000313" key="4">
    <source>
        <dbReference type="EMBL" id="AAZ32527.1"/>
    </source>
</evidence>
<dbReference type="SUPFAM" id="SSF52540">
    <property type="entry name" value="P-loop containing nucleoside triphosphate hydrolases"/>
    <property type="match status" value="1"/>
</dbReference>
<dbReference type="PANTHER" id="PTHR43637">
    <property type="entry name" value="UPF0273 PROTEIN TM_0370"/>
    <property type="match status" value="1"/>
</dbReference>
<evidence type="ECO:0000259" key="3">
    <source>
        <dbReference type="PROSITE" id="PS51146"/>
    </source>
</evidence>
<dbReference type="PRINTS" id="PR01874">
    <property type="entry name" value="DNAREPAIRADA"/>
</dbReference>
<feature type="domain" description="KaiC" evidence="3">
    <location>
        <begin position="3"/>
        <end position="239"/>
    </location>
</feature>
<protein>
    <submittedName>
        <fullName evidence="4">ATPase RecA-superfamily</fullName>
    </submittedName>
</protein>
<evidence type="ECO:0000256" key="1">
    <source>
        <dbReference type="ARBA" id="ARBA00022741"/>
    </source>
</evidence>
<dbReference type="PANTHER" id="PTHR43637:SF1">
    <property type="entry name" value="UPF0273 PROTEIN TM_0370"/>
    <property type="match status" value="1"/>
</dbReference>
<evidence type="ECO:0000256" key="2">
    <source>
        <dbReference type="ARBA" id="ARBA00022840"/>
    </source>
</evidence>
<dbReference type="PROSITE" id="PS51146">
    <property type="entry name" value="KAIC"/>
    <property type="match status" value="1"/>
</dbReference>
<dbReference type="AlphaFoldDB" id="Q3SA55"/>